<name>A0A6G1JX95_9PLEO</name>
<sequence length="172" mass="19803">MIRDSFKLRSGGMLNDSDRDPDSRGNMEMGNIVGGSDSVEHTDLWSGAYFDCNLSTAHVQYRPPQWDFQRRHRLGFRLYRKLLLYFSFPFFRGWVRHTSPHLHSSHLSMSFSSKEGEAHSVVAKQVRMNFAGYMPNMGYRNTTTSLLYASNQWSIGLRGSTINTKYPRAPIV</sequence>
<evidence type="ECO:0000313" key="2">
    <source>
        <dbReference type="EMBL" id="KAF2704892.1"/>
    </source>
</evidence>
<feature type="region of interest" description="Disordered" evidence="1">
    <location>
        <begin position="1"/>
        <end position="30"/>
    </location>
</feature>
<protein>
    <submittedName>
        <fullName evidence="2">Uncharacterized protein</fullName>
    </submittedName>
</protein>
<gene>
    <name evidence="2" type="ORF">K504DRAFT_102155</name>
</gene>
<keyword evidence="3" id="KW-1185">Reference proteome</keyword>
<organism evidence="2 3">
    <name type="scientific">Pleomassaria siparia CBS 279.74</name>
    <dbReference type="NCBI Taxonomy" id="1314801"/>
    <lineage>
        <taxon>Eukaryota</taxon>
        <taxon>Fungi</taxon>
        <taxon>Dikarya</taxon>
        <taxon>Ascomycota</taxon>
        <taxon>Pezizomycotina</taxon>
        <taxon>Dothideomycetes</taxon>
        <taxon>Pleosporomycetidae</taxon>
        <taxon>Pleosporales</taxon>
        <taxon>Pleomassariaceae</taxon>
        <taxon>Pleomassaria</taxon>
    </lineage>
</organism>
<dbReference type="Proteomes" id="UP000799428">
    <property type="component" value="Unassembled WGS sequence"/>
</dbReference>
<evidence type="ECO:0000313" key="3">
    <source>
        <dbReference type="Proteomes" id="UP000799428"/>
    </source>
</evidence>
<proteinExistence type="predicted"/>
<dbReference type="AlphaFoldDB" id="A0A6G1JX95"/>
<reference evidence="2" key="1">
    <citation type="journal article" date="2020" name="Stud. Mycol.">
        <title>101 Dothideomycetes genomes: a test case for predicting lifestyles and emergence of pathogens.</title>
        <authorList>
            <person name="Haridas S."/>
            <person name="Albert R."/>
            <person name="Binder M."/>
            <person name="Bloem J."/>
            <person name="Labutti K."/>
            <person name="Salamov A."/>
            <person name="Andreopoulos B."/>
            <person name="Baker S."/>
            <person name="Barry K."/>
            <person name="Bills G."/>
            <person name="Bluhm B."/>
            <person name="Cannon C."/>
            <person name="Castanera R."/>
            <person name="Culley D."/>
            <person name="Daum C."/>
            <person name="Ezra D."/>
            <person name="Gonzalez J."/>
            <person name="Henrissat B."/>
            <person name="Kuo A."/>
            <person name="Liang C."/>
            <person name="Lipzen A."/>
            <person name="Lutzoni F."/>
            <person name="Magnuson J."/>
            <person name="Mondo S."/>
            <person name="Nolan M."/>
            <person name="Ohm R."/>
            <person name="Pangilinan J."/>
            <person name="Park H.-J."/>
            <person name="Ramirez L."/>
            <person name="Alfaro M."/>
            <person name="Sun H."/>
            <person name="Tritt A."/>
            <person name="Yoshinaga Y."/>
            <person name="Zwiers L.-H."/>
            <person name="Turgeon B."/>
            <person name="Goodwin S."/>
            <person name="Spatafora J."/>
            <person name="Crous P."/>
            <person name="Grigoriev I."/>
        </authorList>
    </citation>
    <scope>NUCLEOTIDE SEQUENCE</scope>
    <source>
        <strain evidence="2">CBS 279.74</strain>
    </source>
</reference>
<dbReference type="EMBL" id="MU005780">
    <property type="protein sequence ID" value="KAF2704892.1"/>
    <property type="molecule type" value="Genomic_DNA"/>
</dbReference>
<accession>A0A6G1JX95</accession>
<feature type="compositionally biased region" description="Basic and acidic residues" evidence="1">
    <location>
        <begin position="16"/>
        <end position="25"/>
    </location>
</feature>
<evidence type="ECO:0000256" key="1">
    <source>
        <dbReference type="SAM" id="MobiDB-lite"/>
    </source>
</evidence>